<feature type="non-terminal residue" evidence="1">
    <location>
        <position position="1"/>
    </location>
</feature>
<organism evidence="1 2">
    <name type="scientific">Dibothriocephalus latus</name>
    <name type="common">Fish tapeworm</name>
    <name type="synonym">Diphyllobothrium latum</name>
    <dbReference type="NCBI Taxonomy" id="60516"/>
    <lineage>
        <taxon>Eukaryota</taxon>
        <taxon>Metazoa</taxon>
        <taxon>Spiralia</taxon>
        <taxon>Lophotrochozoa</taxon>
        <taxon>Platyhelminthes</taxon>
        <taxon>Cestoda</taxon>
        <taxon>Eucestoda</taxon>
        <taxon>Diphyllobothriidea</taxon>
        <taxon>Diphyllobothriidae</taxon>
        <taxon>Dibothriocephalus</taxon>
    </lineage>
</organism>
<proteinExistence type="predicted"/>
<dbReference type="Gene3D" id="3.60.10.10">
    <property type="entry name" value="Endonuclease/exonuclease/phosphatase"/>
    <property type="match status" value="1"/>
</dbReference>
<dbReference type="SUPFAM" id="SSF56219">
    <property type="entry name" value="DNase I-like"/>
    <property type="match status" value="1"/>
</dbReference>
<name>A0A3P7M124_DIBLA</name>
<dbReference type="InterPro" id="IPR036691">
    <property type="entry name" value="Endo/exonu/phosph_ase_sf"/>
</dbReference>
<protein>
    <submittedName>
        <fullName evidence="1">Uncharacterized protein</fullName>
    </submittedName>
</protein>
<evidence type="ECO:0000313" key="1">
    <source>
        <dbReference type="EMBL" id="VDN23004.1"/>
    </source>
</evidence>
<gene>
    <name evidence="1" type="ORF">DILT_LOCUS14168</name>
</gene>
<evidence type="ECO:0000313" key="2">
    <source>
        <dbReference type="Proteomes" id="UP000281553"/>
    </source>
</evidence>
<dbReference type="PANTHER" id="PTHR12121:SF36">
    <property type="entry name" value="ENDONUCLEASE_EXONUCLEASE_PHOSPHATASE DOMAIN-CONTAINING PROTEIN"/>
    <property type="match status" value="1"/>
</dbReference>
<dbReference type="GO" id="GO:0000175">
    <property type="term" value="F:3'-5'-RNA exonuclease activity"/>
    <property type="evidence" value="ECO:0007669"/>
    <property type="project" value="TreeGrafter"/>
</dbReference>
<reference evidence="1 2" key="1">
    <citation type="submission" date="2018-11" db="EMBL/GenBank/DDBJ databases">
        <authorList>
            <consortium name="Pathogen Informatics"/>
        </authorList>
    </citation>
    <scope>NUCLEOTIDE SEQUENCE [LARGE SCALE GENOMIC DNA]</scope>
</reference>
<dbReference type="PANTHER" id="PTHR12121">
    <property type="entry name" value="CARBON CATABOLITE REPRESSOR PROTEIN 4"/>
    <property type="match status" value="1"/>
</dbReference>
<sequence>GEGVAIFFKKDRFKIVDKLTVDSLINEAEVRYEDLASQIENLASSGDLDPGHMYRCRSQGLLACVLETLTSSRPHRFVLACTHLYFHPAACKLRCVQSTFIRRRLAEFAAENSTKSDSSGKM</sequence>
<keyword evidence="2" id="KW-1185">Reference proteome</keyword>
<dbReference type="EMBL" id="UYRU01073060">
    <property type="protein sequence ID" value="VDN23004.1"/>
    <property type="molecule type" value="Genomic_DNA"/>
</dbReference>
<accession>A0A3P7M124</accession>
<dbReference type="AlphaFoldDB" id="A0A3P7M124"/>
<dbReference type="OrthoDB" id="412787at2759"/>
<dbReference type="InterPro" id="IPR050410">
    <property type="entry name" value="CCR4/nocturin_mRNA_transcr"/>
</dbReference>
<dbReference type="Proteomes" id="UP000281553">
    <property type="component" value="Unassembled WGS sequence"/>
</dbReference>